<dbReference type="AlphaFoldDB" id="A0A6J6SGX9"/>
<feature type="compositionally biased region" description="Low complexity" evidence="1">
    <location>
        <begin position="119"/>
        <end position="129"/>
    </location>
</feature>
<name>A0A6J6SGX9_9ZZZZ</name>
<sequence>MGGVRLGDRGRRAGRRDHARGHAAQLHPAHHHPRGTAREAGGRPRRADGRRRLLGRCGAGQPGRPRAALGGRGVRLQVLPGALGRRRVPPVEPAAVPRRAARDRALRRTHDRARRGRARAGAGPRPAKPGLRRLRAVPTGCGRGRGDPTGPRRLPGDRGPGARAAPVERPRARPDRRRTRRGAAGHGGDLPALPLLRGGDHPRRRTAVQVLPADPRRGQPRGALAGPARRCDRHDRQ</sequence>
<gene>
    <name evidence="2" type="ORF">UFOPK2579_02764</name>
</gene>
<accession>A0A6J6SGX9</accession>
<reference evidence="2" key="1">
    <citation type="submission" date="2020-05" db="EMBL/GenBank/DDBJ databases">
        <authorList>
            <person name="Chiriac C."/>
            <person name="Salcher M."/>
            <person name="Ghai R."/>
            <person name="Kavagutti S V."/>
        </authorList>
    </citation>
    <scope>NUCLEOTIDE SEQUENCE</scope>
</reference>
<feature type="compositionally biased region" description="Basic residues" evidence="1">
    <location>
        <begin position="174"/>
        <end position="183"/>
    </location>
</feature>
<feature type="compositionally biased region" description="Basic residues" evidence="1">
    <location>
        <begin position="12"/>
        <end position="21"/>
    </location>
</feature>
<feature type="region of interest" description="Disordered" evidence="1">
    <location>
        <begin position="1"/>
        <end position="237"/>
    </location>
</feature>
<feature type="compositionally biased region" description="Basic and acidic residues" evidence="1">
    <location>
        <begin position="36"/>
        <end position="51"/>
    </location>
</feature>
<evidence type="ECO:0000256" key="1">
    <source>
        <dbReference type="SAM" id="MobiDB-lite"/>
    </source>
</evidence>
<proteinExistence type="predicted"/>
<feature type="compositionally biased region" description="Basic residues" evidence="1">
    <location>
        <begin position="109"/>
        <end position="118"/>
    </location>
</feature>
<protein>
    <submittedName>
        <fullName evidence="2">Unannotated protein</fullName>
    </submittedName>
</protein>
<dbReference type="EMBL" id="CAEZXR010000449">
    <property type="protein sequence ID" value="CAB4734062.1"/>
    <property type="molecule type" value="Genomic_DNA"/>
</dbReference>
<feature type="compositionally biased region" description="Basic and acidic residues" evidence="1">
    <location>
        <begin position="1"/>
        <end position="11"/>
    </location>
</feature>
<evidence type="ECO:0000313" key="2">
    <source>
        <dbReference type="EMBL" id="CAB4734062.1"/>
    </source>
</evidence>
<organism evidence="2">
    <name type="scientific">freshwater metagenome</name>
    <dbReference type="NCBI Taxonomy" id="449393"/>
    <lineage>
        <taxon>unclassified sequences</taxon>
        <taxon>metagenomes</taxon>
        <taxon>ecological metagenomes</taxon>
    </lineage>
</organism>
<feature type="compositionally biased region" description="Low complexity" evidence="1">
    <location>
        <begin position="62"/>
        <end position="77"/>
    </location>
</feature>